<reference evidence="2" key="1">
    <citation type="submission" date="2024-04" db="EMBL/GenBank/DDBJ databases">
        <title>Salinicola lusitanus LLJ914,a marine bacterium isolated from the Okinawa Trough.</title>
        <authorList>
            <person name="Li J."/>
        </authorList>
    </citation>
    <scope>NUCLEOTIDE SEQUENCE [LARGE SCALE GENOMIC DNA]</scope>
</reference>
<comment type="caution">
    <text evidence="1">The sequence shown here is derived from an EMBL/GenBank/DDBJ whole genome shotgun (WGS) entry which is preliminary data.</text>
</comment>
<keyword evidence="2" id="KW-1185">Reference proteome</keyword>
<dbReference type="EMBL" id="JBBPFD010000014">
    <property type="protein sequence ID" value="KAK7899381.1"/>
    <property type="molecule type" value="Genomic_DNA"/>
</dbReference>
<gene>
    <name evidence="1" type="ORF">WMY93_020234</name>
</gene>
<name>A0AAW0NTA3_9GOBI</name>
<protein>
    <submittedName>
        <fullName evidence="1">Uncharacterized protein</fullName>
    </submittedName>
</protein>
<proteinExistence type="predicted"/>
<organism evidence="1 2">
    <name type="scientific">Mugilogobius chulae</name>
    <name type="common">yellowstripe goby</name>
    <dbReference type="NCBI Taxonomy" id="88201"/>
    <lineage>
        <taxon>Eukaryota</taxon>
        <taxon>Metazoa</taxon>
        <taxon>Chordata</taxon>
        <taxon>Craniata</taxon>
        <taxon>Vertebrata</taxon>
        <taxon>Euteleostomi</taxon>
        <taxon>Actinopterygii</taxon>
        <taxon>Neopterygii</taxon>
        <taxon>Teleostei</taxon>
        <taxon>Neoteleostei</taxon>
        <taxon>Acanthomorphata</taxon>
        <taxon>Gobiaria</taxon>
        <taxon>Gobiiformes</taxon>
        <taxon>Gobioidei</taxon>
        <taxon>Gobiidae</taxon>
        <taxon>Gobionellinae</taxon>
        <taxon>Mugilogobius</taxon>
    </lineage>
</organism>
<dbReference type="AlphaFoldDB" id="A0AAW0NTA3"/>
<evidence type="ECO:0000313" key="2">
    <source>
        <dbReference type="Proteomes" id="UP001460270"/>
    </source>
</evidence>
<accession>A0AAW0NTA3</accession>
<sequence length="156" mass="17849">MSCVKISLYLLPRPQKQTTFIDPDFLSTRRNSTSYPSNAWLAHKSSSSLLPKQQNPLPNPAAARISDTYEVICLSFHGDGREGGRRREEVANGNRSGDFISEIDMRRRHGLAVDFLFCRRHAGGALMQIRAFPRRRGNIIKMSNQQRDMSYEVFFN</sequence>
<evidence type="ECO:0000313" key="1">
    <source>
        <dbReference type="EMBL" id="KAK7899381.1"/>
    </source>
</evidence>
<dbReference type="Proteomes" id="UP001460270">
    <property type="component" value="Unassembled WGS sequence"/>
</dbReference>